<evidence type="ECO:0000256" key="2">
    <source>
        <dbReference type="ARBA" id="ARBA00022692"/>
    </source>
</evidence>
<proteinExistence type="predicted"/>
<evidence type="ECO:0000256" key="8">
    <source>
        <dbReference type="SAM" id="MobiDB-lite"/>
    </source>
</evidence>
<evidence type="ECO:0000313" key="11">
    <source>
        <dbReference type="Proteomes" id="UP001166286"/>
    </source>
</evidence>
<dbReference type="PANTHER" id="PTHR23129:SF0">
    <property type="entry name" value="ACYL-COENZYME A DIPHOSPHATASE FITM2"/>
    <property type="match status" value="1"/>
</dbReference>
<dbReference type="Pfam" id="PF10261">
    <property type="entry name" value="FIT"/>
    <property type="match status" value="2"/>
</dbReference>
<evidence type="ECO:0000256" key="5">
    <source>
        <dbReference type="ARBA" id="ARBA00022989"/>
    </source>
</evidence>
<sequence length="180" mass="19799">MSSSAPTRRNGHNNTTPSTKPPPPTSTQSSPSPTASPLTALLPTPSEIALLLTYPLLLLLGSLYSTLSPQTRSSPYNPVTQSHPPSTAPSYFALKKNLPNTYFVKIAWFWVTTSYAIFLLTHPSHVMGMSWWMLLMTATFFHTWFEKLTGLLVAMAGIFVVYFLPRALPAMRDIVGMPGV</sequence>
<keyword evidence="6" id="KW-0443">Lipid metabolism</keyword>
<reference evidence="10" key="1">
    <citation type="submission" date="2023-03" db="EMBL/GenBank/DDBJ databases">
        <title>Complete genome of Cladonia borealis.</title>
        <authorList>
            <person name="Park H."/>
        </authorList>
    </citation>
    <scope>NUCLEOTIDE SEQUENCE</scope>
    <source>
        <strain evidence="10">ANT050790</strain>
    </source>
</reference>
<name>A0AA39UZR7_9LECA</name>
<dbReference type="PANTHER" id="PTHR23129">
    <property type="entry name" value="ACYL-COENZYME A DIPHOSPHATASE FITM2"/>
    <property type="match status" value="1"/>
</dbReference>
<comment type="subcellular location">
    <subcellularLocation>
        <location evidence="1">Endoplasmic reticulum membrane</location>
        <topology evidence="1">Multi-pass membrane protein</topology>
    </subcellularLocation>
</comment>
<keyword evidence="3" id="KW-0378">Hydrolase</keyword>
<gene>
    <name evidence="10" type="ORF">JMJ35_007647</name>
</gene>
<feature type="transmembrane region" description="Helical" evidence="9">
    <location>
        <begin position="102"/>
        <end position="121"/>
    </location>
</feature>
<keyword evidence="2 9" id="KW-0812">Transmembrane</keyword>
<evidence type="ECO:0000256" key="9">
    <source>
        <dbReference type="SAM" id="Phobius"/>
    </source>
</evidence>
<dbReference type="GO" id="GO:0019915">
    <property type="term" value="P:lipid storage"/>
    <property type="evidence" value="ECO:0007669"/>
    <property type="project" value="InterPro"/>
</dbReference>
<evidence type="ECO:0000256" key="3">
    <source>
        <dbReference type="ARBA" id="ARBA00022801"/>
    </source>
</evidence>
<feature type="compositionally biased region" description="Low complexity" evidence="8">
    <location>
        <begin position="26"/>
        <end position="38"/>
    </location>
</feature>
<evidence type="ECO:0000313" key="10">
    <source>
        <dbReference type="EMBL" id="KAK0510253.1"/>
    </source>
</evidence>
<keyword evidence="5 9" id="KW-1133">Transmembrane helix</keyword>
<evidence type="ECO:0000256" key="6">
    <source>
        <dbReference type="ARBA" id="ARBA00023098"/>
    </source>
</evidence>
<dbReference type="GO" id="GO:0005789">
    <property type="term" value="C:endoplasmic reticulum membrane"/>
    <property type="evidence" value="ECO:0007669"/>
    <property type="project" value="UniProtKB-SubCell"/>
</dbReference>
<dbReference type="InterPro" id="IPR019388">
    <property type="entry name" value="FIT"/>
</dbReference>
<dbReference type="GO" id="GO:0008654">
    <property type="term" value="P:phospholipid biosynthetic process"/>
    <property type="evidence" value="ECO:0007669"/>
    <property type="project" value="TreeGrafter"/>
</dbReference>
<keyword evidence="4" id="KW-0256">Endoplasmic reticulum</keyword>
<organism evidence="10 11">
    <name type="scientific">Cladonia borealis</name>
    <dbReference type="NCBI Taxonomy" id="184061"/>
    <lineage>
        <taxon>Eukaryota</taxon>
        <taxon>Fungi</taxon>
        <taxon>Dikarya</taxon>
        <taxon>Ascomycota</taxon>
        <taxon>Pezizomycotina</taxon>
        <taxon>Lecanoromycetes</taxon>
        <taxon>OSLEUM clade</taxon>
        <taxon>Lecanoromycetidae</taxon>
        <taxon>Lecanorales</taxon>
        <taxon>Lecanorineae</taxon>
        <taxon>Cladoniaceae</taxon>
        <taxon>Cladonia</taxon>
    </lineage>
</organism>
<evidence type="ECO:0000256" key="1">
    <source>
        <dbReference type="ARBA" id="ARBA00004477"/>
    </source>
</evidence>
<dbReference type="Proteomes" id="UP001166286">
    <property type="component" value="Unassembled WGS sequence"/>
</dbReference>
<feature type="transmembrane region" description="Helical" evidence="9">
    <location>
        <begin position="141"/>
        <end position="164"/>
    </location>
</feature>
<dbReference type="GO" id="GO:0034389">
    <property type="term" value="P:lipid droplet organization"/>
    <property type="evidence" value="ECO:0007669"/>
    <property type="project" value="TreeGrafter"/>
</dbReference>
<keyword evidence="7 9" id="KW-0472">Membrane</keyword>
<evidence type="ECO:0000256" key="4">
    <source>
        <dbReference type="ARBA" id="ARBA00022824"/>
    </source>
</evidence>
<keyword evidence="11" id="KW-1185">Reference proteome</keyword>
<evidence type="ECO:0000256" key="7">
    <source>
        <dbReference type="ARBA" id="ARBA00023136"/>
    </source>
</evidence>
<dbReference type="AlphaFoldDB" id="A0AA39UZR7"/>
<dbReference type="GO" id="GO:0010945">
    <property type="term" value="F:coenzyme A diphosphatase activity"/>
    <property type="evidence" value="ECO:0007669"/>
    <property type="project" value="InterPro"/>
</dbReference>
<protein>
    <submittedName>
        <fullName evidence="10">Uncharacterized protein</fullName>
    </submittedName>
</protein>
<comment type="caution">
    <text evidence="10">The sequence shown here is derived from an EMBL/GenBank/DDBJ whole genome shotgun (WGS) entry which is preliminary data.</text>
</comment>
<feature type="region of interest" description="Disordered" evidence="8">
    <location>
        <begin position="1"/>
        <end position="38"/>
    </location>
</feature>
<accession>A0AA39UZR7</accession>
<dbReference type="EMBL" id="JAFEKC020000017">
    <property type="protein sequence ID" value="KAK0510253.1"/>
    <property type="molecule type" value="Genomic_DNA"/>
</dbReference>